<comment type="caution">
    <text evidence="2">The sequence shown here is derived from an EMBL/GenBank/DDBJ whole genome shotgun (WGS) entry which is preliminary data.</text>
</comment>
<evidence type="ECO:0000313" key="2">
    <source>
        <dbReference type="EMBL" id="KAK0722970.1"/>
    </source>
</evidence>
<dbReference type="Proteomes" id="UP001172101">
    <property type="component" value="Unassembled WGS sequence"/>
</dbReference>
<protein>
    <recommendedName>
        <fullName evidence="1">Aminoglycoside phosphotransferase domain-containing protein</fullName>
    </recommendedName>
</protein>
<feature type="domain" description="Aminoglycoside phosphotransferase" evidence="1">
    <location>
        <begin position="65"/>
        <end position="269"/>
    </location>
</feature>
<dbReference type="PANTHER" id="PTHR21310">
    <property type="entry name" value="AMINOGLYCOSIDE PHOSPHOTRANSFERASE-RELATED-RELATED"/>
    <property type="match status" value="1"/>
</dbReference>
<dbReference type="SUPFAM" id="SSF56112">
    <property type="entry name" value="Protein kinase-like (PK-like)"/>
    <property type="match status" value="1"/>
</dbReference>
<dbReference type="EMBL" id="JAUIRO010000003">
    <property type="protein sequence ID" value="KAK0722970.1"/>
    <property type="molecule type" value="Genomic_DNA"/>
</dbReference>
<dbReference type="PANTHER" id="PTHR21310:SF15">
    <property type="entry name" value="AMINOGLYCOSIDE PHOSPHOTRANSFERASE DOMAIN-CONTAINING PROTEIN"/>
    <property type="match status" value="1"/>
</dbReference>
<dbReference type="AlphaFoldDB" id="A0AA40AVV4"/>
<dbReference type="GeneID" id="85327071"/>
<accession>A0AA40AVV4</accession>
<organism evidence="2 3">
    <name type="scientific">Lasiosphaeria miniovina</name>
    <dbReference type="NCBI Taxonomy" id="1954250"/>
    <lineage>
        <taxon>Eukaryota</taxon>
        <taxon>Fungi</taxon>
        <taxon>Dikarya</taxon>
        <taxon>Ascomycota</taxon>
        <taxon>Pezizomycotina</taxon>
        <taxon>Sordariomycetes</taxon>
        <taxon>Sordariomycetidae</taxon>
        <taxon>Sordariales</taxon>
        <taxon>Lasiosphaeriaceae</taxon>
        <taxon>Lasiosphaeria</taxon>
    </lineage>
</organism>
<evidence type="ECO:0000259" key="1">
    <source>
        <dbReference type="Pfam" id="PF01636"/>
    </source>
</evidence>
<evidence type="ECO:0000313" key="3">
    <source>
        <dbReference type="Proteomes" id="UP001172101"/>
    </source>
</evidence>
<proteinExistence type="predicted"/>
<keyword evidence="3" id="KW-1185">Reference proteome</keyword>
<name>A0AA40AVV4_9PEZI</name>
<reference evidence="2" key="1">
    <citation type="submission" date="2023-06" db="EMBL/GenBank/DDBJ databases">
        <title>Genome-scale phylogeny and comparative genomics of the fungal order Sordariales.</title>
        <authorList>
            <consortium name="Lawrence Berkeley National Laboratory"/>
            <person name="Hensen N."/>
            <person name="Bonometti L."/>
            <person name="Westerberg I."/>
            <person name="Brannstrom I.O."/>
            <person name="Guillou S."/>
            <person name="Cros-Aarteil S."/>
            <person name="Calhoun S."/>
            <person name="Haridas S."/>
            <person name="Kuo A."/>
            <person name="Mondo S."/>
            <person name="Pangilinan J."/>
            <person name="Riley R."/>
            <person name="LaButti K."/>
            <person name="Andreopoulos B."/>
            <person name="Lipzen A."/>
            <person name="Chen C."/>
            <person name="Yanf M."/>
            <person name="Daum C."/>
            <person name="Ng V."/>
            <person name="Clum A."/>
            <person name="Steindorff A."/>
            <person name="Ohm R."/>
            <person name="Martin F."/>
            <person name="Silar P."/>
            <person name="Natvig D."/>
            <person name="Lalanne C."/>
            <person name="Gautier V."/>
            <person name="Ament-velasquez S.L."/>
            <person name="Kruys A."/>
            <person name="Hutchinson M.I."/>
            <person name="Powell A.J."/>
            <person name="Barry K."/>
            <person name="Miller A.N."/>
            <person name="Grigoriev I.V."/>
            <person name="Debuchy R."/>
            <person name="Gladieux P."/>
            <person name="Thoren M.H."/>
            <person name="Johannesson H."/>
        </authorList>
    </citation>
    <scope>NUCLEOTIDE SEQUENCE</scope>
    <source>
        <strain evidence="2">SMH2392-1A</strain>
    </source>
</reference>
<gene>
    <name evidence="2" type="ORF">B0T26DRAFT_740038</name>
</gene>
<sequence>MPTADSTSSSRAVAYFGRTRRDQLCLIAPGVNSHRLSCVALDQVTSGMKNVEARVRIKTSLQGGGTAGRLEAEVATIQFINENSDLPVPRVFAHALDDDDDDDDDDDNNNPPAAAYMPIEVLPDIVAMDALDGYDVHRGVIPAEYRPSFYRSVAACHVQIASLRMPKTGTSSPLPENIGGPFDTAAAFFEAWTDTVRFKWDRETIGRMTQQRSPIPAERMVTIVEQFPSRIKAMASRLSASHTHTNDGPFPLCHDDFTVTGIIDWEGACTVPWELGAFPEFLQAMPASFDLPHRYDALAEDGGQPLDGQVRQMWRERCEYVDIVRAAEDKDSLLSKCLASARSQALAYAYGAFASTGKLGFYDRLMDEVERRDVQ</sequence>
<dbReference type="Pfam" id="PF01636">
    <property type="entry name" value="APH"/>
    <property type="match status" value="1"/>
</dbReference>
<dbReference type="RefSeq" id="XP_060298894.1">
    <property type="nucleotide sequence ID" value="XM_060443801.1"/>
</dbReference>
<dbReference type="InterPro" id="IPR011009">
    <property type="entry name" value="Kinase-like_dom_sf"/>
</dbReference>
<dbReference type="InterPro" id="IPR051678">
    <property type="entry name" value="AGP_Transferase"/>
</dbReference>
<dbReference type="InterPro" id="IPR002575">
    <property type="entry name" value="Aminoglycoside_PTrfase"/>
</dbReference>